<evidence type="ECO:0000313" key="1">
    <source>
        <dbReference type="EMBL" id="SVC64659.1"/>
    </source>
</evidence>
<protein>
    <recommendedName>
        <fullName evidence="2">DUF2330 domain-containing protein</fullName>
    </recommendedName>
</protein>
<sequence length="273" mass="31617">MFKQITSGILILLMLFDYSAIAACCYFAAKDKDILQPAQKAFIVWHPDEKIESFTVQPKFEGNANDFGMVVPTPSQPKLNEMPREFFKELAVFTILEPMDLSKYKLRPRIFALSSNLKRSAAPKKKSTVRVLESGVVGSLDYKIIVAEQASDLFTWLKDNKYNYAGDEKTLDYYIKKKWFFTVMKIDPKQMKRRKDGNYSGEVTPTRFTFESDRLIYPLKITQLSVRDKTEALFYVAAPQKMDLPEDFSYQHTWSPMWMQAISFAIPEKVTVQ</sequence>
<name>A0A382NU14_9ZZZZ</name>
<dbReference type="AlphaFoldDB" id="A0A382NU14"/>
<reference evidence="1" key="1">
    <citation type="submission" date="2018-05" db="EMBL/GenBank/DDBJ databases">
        <authorList>
            <person name="Lanie J.A."/>
            <person name="Ng W.-L."/>
            <person name="Kazmierczak K.M."/>
            <person name="Andrzejewski T.M."/>
            <person name="Davidsen T.M."/>
            <person name="Wayne K.J."/>
            <person name="Tettelin H."/>
            <person name="Glass J.I."/>
            <person name="Rusch D."/>
            <person name="Podicherti R."/>
            <person name="Tsui H.-C.T."/>
            <person name="Winkler M.E."/>
        </authorList>
    </citation>
    <scope>NUCLEOTIDE SEQUENCE</scope>
</reference>
<proteinExistence type="predicted"/>
<gene>
    <name evidence="1" type="ORF">METZ01_LOCUS317513</name>
</gene>
<dbReference type="Pfam" id="PF10092">
    <property type="entry name" value="DUF2330"/>
    <property type="match status" value="1"/>
</dbReference>
<organism evidence="1">
    <name type="scientific">marine metagenome</name>
    <dbReference type="NCBI Taxonomy" id="408172"/>
    <lineage>
        <taxon>unclassified sequences</taxon>
        <taxon>metagenomes</taxon>
        <taxon>ecological metagenomes</taxon>
    </lineage>
</organism>
<dbReference type="EMBL" id="UINC01102776">
    <property type="protein sequence ID" value="SVC64659.1"/>
    <property type="molecule type" value="Genomic_DNA"/>
</dbReference>
<feature type="non-terminal residue" evidence="1">
    <location>
        <position position="273"/>
    </location>
</feature>
<accession>A0A382NU14</accession>
<dbReference type="InterPro" id="IPR019283">
    <property type="entry name" value="DUF2330"/>
</dbReference>
<evidence type="ECO:0008006" key="2">
    <source>
        <dbReference type="Google" id="ProtNLM"/>
    </source>
</evidence>